<proteinExistence type="predicted"/>
<name>A0A2V1DM91_9PLEO</name>
<dbReference type="Proteomes" id="UP000244855">
    <property type="component" value="Unassembled WGS sequence"/>
</dbReference>
<dbReference type="STRING" id="97972.A0A2V1DM91"/>
<dbReference type="PANTHER" id="PTHR38111">
    <property type="entry name" value="ZN(2)-C6 FUNGAL-TYPE DOMAIN-CONTAINING PROTEIN-RELATED"/>
    <property type="match status" value="1"/>
</dbReference>
<sequence>MPGVPSSRACKACRAQKKLNIECIGAGQKRFKFVAQWSNQEEESTSTSKQVAKKRDTAPSITLLLPSPANETTSFTSAWIDSIQVEKLGYRFGMLGPQIMLEIPKRLGHSDALDKAAHAVVSAFTYIRTGQQQREAYIKYGYALKALRLALQDPKQGATSHTLCTIWMLMLCQNWIGRPEIKYGTHVAGMFHVMNTFAETINWHDYDEFDAQLIIASCYTMIMEQLSNPGVTIGPWLSKFGGPQGPRIYIPEEIQTIRIKKMEQINKSLLSPVPDRIGIERAYHDVHSDISILRRQIAEYCGNITPDTPFETLPPRVVQIFFGLKIRYSLVLPYAIMIIYMFIALTPNEAEFKTLPEELAFCVEELLDLAKALTPFRPLGTESLPPSLSVAWATTDDVAKKAETQKWIVEYDSDFVGGNTMPVAIWCKKWITGRREKWLAHYAGEVQDTEDCEVTDAELEATLGPGRKCCIL</sequence>
<dbReference type="InterPro" id="IPR053178">
    <property type="entry name" value="Osmoadaptation_assoc"/>
</dbReference>
<keyword evidence="2" id="KW-1185">Reference proteome</keyword>
<dbReference type="EMBL" id="KZ805395">
    <property type="protein sequence ID" value="PVH99302.1"/>
    <property type="molecule type" value="Genomic_DNA"/>
</dbReference>
<evidence type="ECO:0008006" key="3">
    <source>
        <dbReference type="Google" id="ProtNLM"/>
    </source>
</evidence>
<dbReference type="AlphaFoldDB" id="A0A2V1DM91"/>
<dbReference type="OrthoDB" id="4314040at2759"/>
<organism evidence="1 2">
    <name type="scientific">Periconia macrospinosa</name>
    <dbReference type="NCBI Taxonomy" id="97972"/>
    <lineage>
        <taxon>Eukaryota</taxon>
        <taxon>Fungi</taxon>
        <taxon>Dikarya</taxon>
        <taxon>Ascomycota</taxon>
        <taxon>Pezizomycotina</taxon>
        <taxon>Dothideomycetes</taxon>
        <taxon>Pleosporomycetidae</taxon>
        <taxon>Pleosporales</taxon>
        <taxon>Massarineae</taxon>
        <taxon>Periconiaceae</taxon>
        <taxon>Periconia</taxon>
    </lineage>
</organism>
<protein>
    <recommendedName>
        <fullName evidence="3">Zn(2)-C6 fungal-type domain-containing protein</fullName>
    </recommendedName>
</protein>
<reference evidence="1 2" key="1">
    <citation type="journal article" date="2018" name="Sci. Rep.">
        <title>Comparative genomics provides insights into the lifestyle and reveals functional heterogeneity of dark septate endophytic fungi.</title>
        <authorList>
            <person name="Knapp D.G."/>
            <person name="Nemeth J.B."/>
            <person name="Barry K."/>
            <person name="Hainaut M."/>
            <person name="Henrissat B."/>
            <person name="Johnson J."/>
            <person name="Kuo A."/>
            <person name="Lim J.H.P."/>
            <person name="Lipzen A."/>
            <person name="Nolan M."/>
            <person name="Ohm R.A."/>
            <person name="Tamas L."/>
            <person name="Grigoriev I.V."/>
            <person name="Spatafora J.W."/>
            <person name="Nagy L.G."/>
            <person name="Kovacs G.M."/>
        </authorList>
    </citation>
    <scope>NUCLEOTIDE SEQUENCE [LARGE SCALE GENOMIC DNA]</scope>
    <source>
        <strain evidence="1 2">DSE2036</strain>
    </source>
</reference>
<dbReference type="PANTHER" id="PTHR38111:SF11">
    <property type="entry name" value="TRANSCRIPTION FACTOR DOMAIN-CONTAINING PROTEIN-RELATED"/>
    <property type="match status" value="1"/>
</dbReference>
<evidence type="ECO:0000313" key="1">
    <source>
        <dbReference type="EMBL" id="PVH99302.1"/>
    </source>
</evidence>
<gene>
    <name evidence="1" type="ORF">DM02DRAFT_729313</name>
</gene>
<evidence type="ECO:0000313" key="2">
    <source>
        <dbReference type="Proteomes" id="UP000244855"/>
    </source>
</evidence>
<accession>A0A2V1DM91</accession>